<dbReference type="InterPro" id="IPR006258">
    <property type="entry name" value="Lipoamide_DH"/>
</dbReference>
<evidence type="ECO:0000259" key="17">
    <source>
        <dbReference type="Pfam" id="PF02852"/>
    </source>
</evidence>
<evidence type="ECO:0000256" key="8">
    <source>
        <dbReference type="ARBA" id="ARBA00023002"/>
    </source>
</evidence>
<dbReference type="Pfam" id="PF02852">
    <property type="entry name" value="Pyr_redox_dim"/>
    <property type="match status" value="1"/>
</dbReference>
<dbReference type="PANTHER" id="PTHR22912">
    <property type="entry name" value="DISULFIDE OXIDOREDUCTASE"/>
    <property type="match status" value="1"/>
</dbReference>
<evidence type="ECO:0000256" key="13">
    <source>
        <dbReference type="PIRSR" id="PIRSR000350-2"/>
    </source>
</evidence>
<dbReference type="SUPFAM" id="SSF55424">
    <property type="entry name" value="FAD/NAD-linked reductases, dimerisation (C-terminal) domain"/>
    <property type="match status" value="1"/>
</dbReference>
<dbReference type="KEGG" id="bacg:D2962_12380"/>
<evidence type="ECO:0000256" key="9">
    <source>
        <dbReference type="ARBA" id="ARBA00023027"/>
    </source>
</evidence>
<evidence type="ECO:0000256" key="2">
    <source>
        <dbReference type="ARBA" id="ARBA00007532"/>
    </source>
</evidence>
<comment type="subcellular location">
    <subcellularLocation>
        <location evidence="1">Cytoplasm</location>
    </subcellularLocation>
</comment>
<evidence type="ECO:0000256" key="15">
    <source>
        <dbReference type="PIRSR" id="PIRSR000350-4"/>
    </source>
</evidence>
<keyword evidence="11 16" id="KW-0676">Redox-active center</keyword>
<keyword evidence="20" id="KW-1185">Reference proteome</keyword>
<feature type="active site" description="Proton acceptor" evidence="13">
    <location>
        <position position="438"/>
    </location>
</feature>
<dbReference type="PIRSF" id="PIRSF000350">
    <property type="entry name" value="Mercury_reductase_MerA"/>
    <property type="match status" value="1"/>
</dbReference>
<dbReference type="InterPro" id="IPR036188">
    <property type="entry name" value="FAD/NAD-bd_sf"/>
</dbReference>
<evidence type="ECO:0000256" key="1">
    <source>
        <dbReference type="ARBA" id="ARBA00004496"/>
    </source>
</evidence>
<feature type="disulfide bond" description="Redox-active" evidence="15">
    <location>
        <begin position="40"/>
        <end position="45"/>
    </location>
</feature>
<feature type="domain" description="Pyridine nucleotide-disulphide oxidoreductase dimerisation" evidence="17">
    <location>
        <begin position="340"/>
        <end position="448"/>
    </location>
</feature>
<proteinExistence type="inferred from homology"/>
<dbReference type="SUPFAM" id="SSF51905">
    <property type="entry name" value="FAD/NAD(P)-binding domain"/>
    <property type="match status" value="1"/>
</dbReference>
<evidence type="ECO:0000313" key="19">
    <source>
        <dbReference type="EMBL" id="AYO31290.1"/>
    </source>
</evidence>
<evidence type="ECO:0000256" key="14">
    <source>
        <dbReference type="PIRSR" id="PIRSR000350-3"/>
    </source>
</evidence>
<feature type="binding site" evidence="14">
    <location>
        <position position="49"/>
    </location>
    <ligand>
        <name>FAD</name>
        <dbReference type="ChEBI" id="CHEBI:57692"/>
    </ligand>
</feature>
<protein>
    <recommendedName>
        <fullName evidence="4 16">Dihydrolipoyl dehydrogenase</fullName>
        <ecNumber evidence="3 16">1.8.1.4</ecNumber>
    </recommendedName>
</protein>
<dbReference type="PANTHER" id="PTHR22912:SF217">
    <property type="entry name" value="DIHYDROLIPOYL DEHYDROGENASE"/>
    <property type="match status" value="1"/>
</dbReference>
<feature type="binding site" evidence="14">
    <location>
        <begin position="142"/>
        <end position="144"/>
    </location>
    <ligand>
        <name>FAD</name>
        <dbReference type="ChEBI" id="CHEBI:57692"/>
    </ligand>
</feature>
<dbReference type="InterPro" id="IPR012999">
    <property type="entry name" value="Pyr_OxRdtase_I_AS"/>
</dbReference>
<comment type="similarity">
    <text evidence="2 16">Belongs to the class-I pyridine nucleotide-disulfide oxidoreductase family.</text>
</comment>
<dbReference type="EC" id="1.8.1.4" evidence="3 16"/>
<reference evidence="19 20" key="1">
    <citation type="submission" date="2018-10" db="EMBL/GenBank/DDBJ databases">
        <authorList>
            <person name="Zhang X."/>
        </authorList>
    </citation>
    <scope>NUCLEOTIDE SEQUENCE [LARGE SCALE GENOMIC DNA]</scope>
    <source>
        <strain evidence="19 20">SK-G1</strain>
    </source>
</reference>
<dbReference type="GO" id="GO:0004148">
    <property type="term" value="F:dihydrolipoyl dehydrogenase (NADH) activity"/>
    <property type="evidence" value="ECO:0007669"/>
    <property type="project" value="UniProtKB-EC"/>
</dbReference>
<evidence type="ECO:0000256" key="4">
    <source>
        <dbReference type="ARBA" id="ARBA00016961"/>
    </source>
</evidence>
<dbReference type="Gene3D" id="3.50.50.60">
    <property type="entry name" value="FAD/NAD(P)-binding domain"/>
    <property type="match status" value="2"/>
</dbReference>
<dbReference type="NCBIfam" id="TIGR01350">
    <property type="entry name" value="lipoamide_DH"/>
    <property type="match status" value="1"/>
</dbReference>
<feature type="binding site" evidence="14">
    <location>
        <position position="306"/>
    </location>
    <ligand>
        <name>FAD</name>
        <dbReference type="ChEBI" id="CHEBI:57692"/>
    </ligand>
</feature>
<dbReference type="AlphaFoldDB" id="A0A3G2R751"/>
<evidence type="ECO:0000313" key="20">
    <source>
        <dbReference type="Proteomes" id="UP000280960"/>
    </source>
</evidence>
<dbReference type="InterPro" id="IPR016156">
    <property type="entry name" value="FAD/NAD-linked_Rdtase_dimer_sf"/>
</dbReference>
<comment type="miscellaneous">
    <text evidence="16">The active site is a redox-active disulfide bond.</text>
</comment>
<feature type="binding site" evidence="14">
    <location>
        <begin position="179"/>
        <end position="186"/>
    </location>
    <ligand>
        <name>NAD(+)</name>
        <dbReference type="ChEBI" id="CHEBI:57540"/>
    </ligand>
</feature>
<dbReference type="EMBL" id="CP033169">
    <property type="protein sequence ID" value="AYO31290.1"/>
    <property type="molecule type" value="Genomic_DNA"/>
</dbReference>
<sequence>MAKKIVFIGAGPGGYVGAIRAAKLGADVTVVENDRVGGTCLNRGCIPTKALLASSDVLTAIKEAEEFGIHIDGRVSPDIGAMMDRKDKIVDRLVRGIEFLFEKNNVKMIKGTGRITDKNEVTVLKGDGSSETLKADAIVVATGSSPARIPIFPYDGKRVLTSDEALNLRLLPSSMIIVGAGVIGCEFGMFFNNLGTSITVVEMMDHALPLEDKEIGREMEKVLKRKKIKLMLSTKIVKAEIIDNGVKATLHSGEVIEAEIMLVAIGRKANIQGLGLEQAGVRVENGRIPVDEFMKTNIDSIYAVGDVVPGPQLAHIASAEAECAVENIMGNKCSMDYSAVPRGVFTDPEVAGVGLTEEEALARGYRIKKGVFDFRGLGKAQAMGQLTGKVKVIADEITGKILGASILGPHATDLIQELVAGIKYGLTAEELSAAIHSHPTLSEAVMEALKDVNGDAIHKI</sequence>
<dbReference type="PROSITE" id="PS00076">
    <property type="entry name" value="PYRIDINE_REDOX_1"/>
    <property type="match status" value="1"/>
</dbReference>
<dbReference type="Proteomes" id="UP000280960">
    <property type="component" value="Chromosome"/>
</dbReference>
<evidence type="ECO:0000256" key="16">
    <source>
        <dbReference type="RuleBase" id="RU003692"/>
    </source>
</evidence>
<keyword evidence="9 14" id="KW-0520">NAD</keyword>
<dbReference type="GO" id="GO:0050660">
    <property type="term" value="F:flavin adenine dinucleotide binding"/>
    <property type="evidence" value="ECO:0007669"/>
    <property type="project" value="InterPro"/>
</dbReference>
<organism evidence="19 20">
    <name type="scientific">Biomaibacter acetigenes</name>
    <dbReference type="NCBI Taxonomy" id="2316383"/>
    <lineage>
        <taxon>Bacteria</taxon>
        <taxon>Bacillati</taxon>
        <taxon>Bacillota</taxon>
        <taxon>Clostridia</taxon>
        <taxon>Thermosediminibacterales</taxon>
        <taxon>Tepidanaerobacteraceae</taxon>
        <taxon>Biomaibacter</taxon>
    </lineage>
</organism>
<gene>
    <name evidence="19" type="primary">lpdA</name>
    <name evidence="19" type="ORF">D2962_12380</name>
</gene>
<dbReference type="PRINTS" id="PR00368">
    <property type="entry name" value="FADPNR"/>
</dbReference>
<evidence type="ECO:0000259" key="18">
    <source>
        <dbReference type="Pfam" id="PF07992"/>
    </source>
</evidence>
<keyword evidence="8 16" id="KW-0560">Oxidoreductase</keyword>
<feature type="binding site" evidence="14">
    <location>
        <position position="202"/>
    </location>
    <ligand>
        <name>NAD(+)</name>
        <dbReference type="ChEBI" id="CHEBI:57540"/>
    </ligand>
</feature>
<feature type="binding site" evidence="14">
    <location>
        <position position="113"/>
    </location>
    <ligand>
        <name>FAD</name>
        <dbReference type="ChEBI" id="CHEBI:57692"/>
    </ligand>
</feature>
<dbReference type="Pfam" id="PF07992">
    <property type="entry name" value="Pyr_redox_2"/>
    <property type="match status" value="1"/>
</dbReference>
<dbReference type="InterPro" id="IPR050151">
    <property type="entry name" value="Class-I_Pyr_Nuc-Dis_Oxidored"/>
</dbReference>
<keyword evidence="10" id="KW-1015">Disulfide bond</keyword>
<feature type="binding site" evidence="14">
    <location>
        <position position="266"/>
    </location>
    <ligand>
        <name>NAD(+)</name>
        <dbReference type="ChEBI" id="CHEBI:57540"/>
    </ligand>
</feature>
<evidence type="ECO:0000256" key="12">
    <source>
        <dbReference type="ARBA" id="ARBA00049187"/>
    </source>
</evidence>
<keyword evidence="5" id="KW-0963">Cytoplasm</keyword>
<dbReference type="FunFam" id="3.30.390.30:FF:000001">
    <property type="entry name" value="Dihydrolipoyl dehydrogenase"/>
    <property type="match status" value="1"/>
</dbReference>
<comment type="catalytic activity">
    <reaction evidence="12 16">
        <text>N(6)-[(R)-dihydrolipoyl]-L-lysyl-[protein] + NAD(+) = N(6)-[(R)-lipoyl]-L-lysyl-[protein] + NADH + H(+)</text>
        <dbReference type="Rhea" id="RHEA:15045"/>
        <dbReference type="Rhea" id="RHEA-COMP:10474"/>
        <dbReference type="Rhea" id="RHEA-COMP:10475"/>
        <dbReference type="ChEBI" id="CHEBI:15378"/>
        <dbReference type="ChEBI" id="CHEBI:57540"/>
        <dbReference type="ChEBI" id="CHEBI:57945"/>
        <dbReference type="ChEBI" id="CHEBI:83099"/>
        <dbReference type="ChEBI" id="CHEBI:83100"/>
        <dbReference type="EC" id="1.8.1.4"/>
    </reaction>
</comment>
<dbReference type="GO" id="GO:0005737">
    <property type="term" value="C:cytoplasm"/>
    <property type="evidence" value="ECO:0007669"/>
    <property type="project" value="UniProtKB-SubCell"/>
</dbReference>
<evidence type="ECO:0000256" key="7">
    <source>
        <dbReference type="ARBA" id="ARBA00022827"/>
    </source>
</evidence>
<dbReference type="InterPro" id="IPR001100">
    <property type="entry name" value="Pyr_nuc-diS_OxRdtase"/>
</dbReference>
<feature type="domain" description="FAD/NAD(P)-binding" evidence="18">
    <location>
        <begin position="4"/>
        <end position="321"/>
    </location>
</feature>
<accession>A0A3G2R751</accession>
<evidence type="ECO:0000256" key="10">
    <source>
        <dbReference type="ARBA" id="ARBA00023157"/>
    </source>
</evidence>
<keyword evidence="14" id="KW-0547">Nucleotide-binding</keyword>
<dbReference type="Gene3D" id="3.30.390.30">
    <property type="match status" value="1"/>
</dbReference>
<dbReference type="InterPro" id="IPR004099">
    <property type="entry name" value="Pyr_nucl-diS_OxRdtase_dimer"/>
</dbReference>
<evidence type="ECO:0000256" key="11">
    <source>
        <dbReference type="ARBA" id="ARBA00023284"/>
    </source>
</evidence>
<evidence type="ECO:0000256" key="6">
    <source>
        <dbReference type="ARBA" id="ARBA00022630"/>
    </source>
</evidence>
<evidence type="ECO:0000256" key="5">
    <source>
        <dbReference type="ARBA" id="ARBA00022490"/>
    </source>
</evidence>
<dbReference type="PRINTS" id="PR00411">
    <property type="entry name" value="PNDRDTASEI"/>
</dbReference>
<keyword evidence="6 16" id="KW-0285">Flavoprotein</keyword>
<dbReference type="GO" id="GO:0006103">
    <property type="term" value="P:2-oxoglutarate metabolic process"/>
    <property type="evidence" value="ECO:0007669"/>
    <property type="project" value="TreeGrafter"/>
</dbReference>
<dbReference type="InterPro" id="IPR023753">
    <property type="entry name" value="FAD/NAD-binding_dom"/>
</dbReference>
<evidence type="ECO:0000256" key="3">
    <source>
        <dbReference type="ARBA" id="ARBA00012608"/>
    </source>
</evidence>
<dbReference type="RefSeq" id="WP_122015141.1">
    <property type="nucleotide sequence ID" value="NZ_CP033169.1"/>
</dbReference>
<comment type="cofactor">
    <cofactor evidence="14 16">
        <name>FAD</name>
        <dbReference type="ChEBI" id="CHEBI:57692"/>
    </cofactor>
    <text evidence="14 16">Binds 1 FAD per subunit.</text>
</comment>
<keyword evidence="7 14" id="KW-0274">FAD</keyword>
<name>A0A3G2R751_9FIRM</name>